<proteinExistence type="predicted"/>
<dbReference type="EMBL" id="JAQJZJ010000004">
    <property type="protein sequence ID" value="MDA7087044.1"/>
    <property type="molecule type" value="Genomic_DNA"/>
</dbReference>
<sequence>MPERFIAWPSSAYGFIPHGVSAECHSRCPDEDLAIMLIERALRLFCRRMHYTVAEQDLDPSSWSMPMLPASCLVLSAVAAVHNLTGEFSRCPALGAGVSSN</sequence>
<dbReference type="RefSeq" id="WP_271347922.1">
    <property type="nucleotide sequence ID" value="NZ_JAQJZJ010000004.1"/>
</dbReference>
<reference evidence="1 2" key="1">
    <citation type="submission" date="2023-01" db="EMBL/GenBank/DDBJ databases">
        <title>Pseudomonas SA3-5T sp. nov., isolated from tidal flat sediment.</title>
        <authorList>
            <person name="Kim H.S."/>
            <person name="Kim J.-S."/>
            <person name="Suh M.K."/>
            <person name="Eom M.K."/>
            <person name="Lee J.-S."/>
        </authorList>
    </citation>
    <scope>NUCLEOTIDE SEQUENCE [LARGE SCALE GENOMIC DNA]</scope>
    <source>
        <strain evidence="1 2">SA3-5</strain>
    </source>
</reference>
<evidence type="ECO:0000313" key="1">
    <source>
        <dbReference type="EMBL" id="MDA7087044.1"/>
    </source>
</evidence>
<comment type="caution">
    <text evidence="1">The sequence shown here is derived from an EMBL/GenBank/DDBJ whole genome shotgun (WGS) entry which is preliminary data.</text>
</comment>
<keyword evidence="2" id="KW-1185">Reference proteome</keyword>
<accession>A0ABT4XFP8</accession>
<gene>
    <name evidence="1" type="ORF">PH586_11675</name>
</gene>
<dbReference type="Proteomes" id="UP001212042">
    <property type="component" value="Unassembled WGS sequence"/>
</dbReference>
<name>A0ABT4XFP8_9PSED</name>
<protein>
    <submittedName>
        <fullName evidence="1">Uncharacterized protein</fullName>
    </submittedName>
</protein>
<organism evidence="1 2">
    <name type="scientific">Pseudomonas aestuarii</name>
    <dbReference type="NCBI Taxonomy" id="3018340"/>
    <lineage>
        <taxon>Bacteria</taxon>
        <taxon>Pseudomonadati</taxon>
        <taxon>Pseudomonadota</taxon>
        <taxon>Gammaproteobacteria</taxon>
        <taxon>Pseudomonadales</taxon>
        <taxon>Pseudomonadaceae</taxon>
        <taxon>Pseudomonas</taxon>
    </lineage>
</organism>
<evidence type="ECO:0000313" key="2">
    <source>
        <dbReference type="Proteomes" id="UP001212042"/>
    </source>
</evidence>